<dbReference type="PANTHER" id="PTHR11360:SF251">
    <property type="entry name" value="MAJOR FACILITATOR SUPERFAMILY (MFS) PROFILE DOMAIN-CONTAINING PROTEIN"/>
    <property type="match status" value="1"/>
</dbReference>
<dbReference type="PROSITE" id="PS50850">
    <property type="entry name" value="MFS"/>
    <property type="match status" value="1"/>
</dbReference>
<dbReference type="Pfam" id="PF07690">
    <property type="entry name" value="MFS_1"/>
    <property type="match status" value="1"/>
</dbReference>
<dbReference type="InterPro" id="IPR011701">
    <property type="entry name" value="MFS"/>
</dbReference>
<evidence type="ECO:0000256" key="1">
    <source>
        <dbReference type="ARBA" id="ARBA00004141"/>
    </source>
</evidence>
<feature type="transmembrane region" description="Helical" evidence="2">
    <location>
        <begin position="289"/>
        <end position="307"/>
    </location>
</feature>
<evidence type="ECO:0000313" key="5">
    <source>
        <dbReference type="Proteomes" id="UP000784294"/>
    </source>
</evidence>
<feature type="transmembrane region" description="Helical" evidence="2">
    <location>
        <begin position="104"/>
        <end position="128"/>
    </location>
</feature>
<dbReference type="SUPFAM" id="SSF103473">
    <property type="entry name" value="MFS general substrate transporter"/>
    <property type="match status" value="1"/>
</dbReference>
<gene>
    <name evidence="4" type="ORF">PXEA_LOCUS29338</name>
</gene>
<comment type="caution">
    <text evidence="4">The sequence shown here is derived from an EMBL/GenBank/DDBJ whole genome shotgun (WGS) entry which is preliminary data.</text>
</comment>
<dbReference type="InterPro" id="IPR036259">
    <property type="entry name" value="MFS_trans_sf"/>
</dbReference>
<dbReference type="InterPro" id="IPR020846">
    <property type="entry name" value="MFS_dom"/>
</dbReference>
<name>A0A3S5B7D0_9PLAT</name>
<organism evidence="4 5">
    <name type="scientific">Protopolystoma xenopodis</name>
    <dbReference type="NCBI Taxonomy" id="117903"/>
    <lineage>
        <taxon>Eukaryota</taxon>
        <taxon>Metazoa</taxon>
        <taxon>Spiralia</taxon>
        <taxon>Lophotrochozoa</taxon>
        <taxon>Platyhelminthes</taxon>
        <taxon>Monogenea</taxon>
        <taxon>Polyopisthocotylea</taxon>
        <taxon>Polystomatidea</taxon>
        <taxon>Polystomatidae</taxon>
        <taxon>Protopolystoma</taxon>
    </lineage>
</organism>
<dbReference type="Proteomes" id="UP000784294">
    <property type="component" value="Unassembled WGS sequence"/>
</dbReference>
<feature type="transmembrane region" description="Helical" evidence="2">
    <location>
        <begin position="382"/>
        <end position="403"/>
    </location>
</feature>
<keyword evidence="2" id="KW-0472">Membrane</keyword>
<feature type="transmembrane region" description="Helical" evidence="2">
    <location>
        <begin position="79"/>
        <end position="98"/>
    </location>
</feature>
<feature type="domain" description="Major facilitator superfamily (MFS) profile" evidence="3">
    <location>
        <begin position="12"/>
        <end position="404"/>
    </location>
</feature>
<reference evidence="4" key="1">
    <citation type="submission" date="2018-11" db="EMBL/GenBank/DDBJ databases">
        <authorList>
            <consortium name="Pathogen Informatics"/>
        </authorList>
    </citation>
    <scope>NUCLEOTIDE SEQUENCE</scope>
</reference>
<keyword evidence="2" id="KW-0812">Transmembrane</keyword>
<feature type="transmembrane region" description="Helical" evidence="2">
    <location>
        <begin position="218"/>
        <end position="237"/>
    </location>
</feature>
<comment type="subcellular location">
    <subcellularLocation>
        <location evidence="1">Membrane</location>
        <topology evidence="1">Multi-pass membrane protein</topology>
    </subcellularLocation>
</comment>
<feature type="transmembrane region" description="Helical" evidence="2">
    <location>
        <begin position="319"/>
        <end position="338"/>
    </location>
</feature>
<protein>
    <recommendedName>
        <fullName evidence="3">Major facilitator superfamily (MFS) profile domain-containing protein</fullName>
    </recommendedName>
</protein>
<keyword evidence="5" id="KW-1185">Reference proteome</keyword>
<dbReference type="GO" id="GO:0022857">
    <property type="term" value="F:transmembrane transporter activity"/>
    <property type="evidence" value="ECO:0007669"/>
    <property type="project" value="InterPro"/>
</dbReference>
<dbReference type="AlphaFoldDB" id="A0A3S5B7D0"/>
<evidence type="ECO:0000256" key="2">
    <source>
        <dbReference type="SAM" id="Phobius"/>
    </source>
</evidence>
<dbReference type="GO" id="GO:0016020">
    <property type="term" value="C:membrane"/>
    <property type="evidence" value="ECO:0007669"/>
    <property type="project" value="UniProtKB-SubCell"/>
</dbReference>
<dbReference type="Gene3D" id="1.20.1250.20">
    <property type="entry name" value="MFS general substrate transporter like domains"/>
    <property type="match status" value="1"/>
</dbReference>
<dbReference type="PANTHER" id="PTHR11360">
    <property type="entry name" value="MONOCARBOXYLATE TRANSPORTER"/>
    <property type="match status" value="1"/>
</dbReference>
<dbReference type="InterPro" id="IPR050327">
    <property type="entry name" value="Proton-linked_MCT"/>
</dbReference>
<feature type="non-terminal residue" evidence="4">
    <location>
        <position position="491"/>
    </location>
</feature>
<dbReference type="EMBL" id="CAAALY010250938">
    <property type="protein sequence ID" value="VEL35898.1"/>
    <property type="molecule type" value="Genomic_DNA"/>
</dbReference>
<dbReference type="OrthoDB" id="6435476at2759"/>
<evidence type="ECO:0000313" key="4">
    <source>
        <dbReference type="EMBL" id="VEL35898.1"/>
    </source>
</evidence>
<accession>A0A3S5B7D0</accession>
<evidence type="ECO:0000259" key="3">
    <source>
        <dbReference type="PROSITE" id="PS50850"/>
    </source>
</evidence>
<proteinExistence type="predicted"/>
<sequence>MSRFSHLAPWFILSSAALNVIFLGGKRRAFGVFVAQLRDEFNATSLAELNWIGDSYAAIGYLTTTLSTSLILKLGRRYGLFQFAGACFVLFACVSSAYVPNPHWLFLTHTVLHGIGSSLILSTAGLVVNEHFDKSHRYHILATTLVSGGSVASIVFVQFYAFLVESYGWRHAMIILGVVYFFVIASASLVFRKSVQTTGVSEGRLVHSWREHLVGRQIPLLVLWTVDRIITSIVTYGMLLNLTDFMHRIEPSLTKSAVLTTLFASGEASTYLLGAMTTGLTKNLLKNRLKYILIVTTLLMSASLAAWEAWASNLLMSHILAYICGFCLGPSITFLFPAGEEMTRLPGHLAYPFSLGGMGLGMSLSPLLSALIAQIFLYKWFFLVQAGLMAIKLICLLVATFILHTFDRANFILPTQVSPEHVGYHRASGISGEHRENPLISSGTDVCDAGIKASKPTQLPFNLKYSFFSGCTGKLRWSANAGRLMSDDVEK</sequence>
<feature type="transmembrane region" description="Helical" evidence="2">
    <location>
        <begin position="55"/>
        <end position="72"/>
    </location>
</feature>
<feature type="transmembrane region" description="Helical" evidence="2">
    <location>
        <begin position="257"/>
        <end position="277"/>
    </location>
</feature>
<feature type="transmembrane region" description="Helical" evidence="2">
    <location>
        <begin position="350"/>
        <end position="376"/>
    </location>
</feature>
<feature type="transmembrane region" description="Helical" evidence="2">
    <location>
        <begin position="169"/>
        <end position="191"/>
    </location>
</feature>
<feature type="transmembrane region" description="Helical" evidence="2">
    <location>
        <begin position="140"/>
        <end position="163"/>
    </location>
</feature>
<keyword evidence="2" id="KW-1133">Transmembrane helix</keyword>